<comment type="function">
    <text evidence="12">Single-stranded DNA-dependent ATP-dependent helicase.</text>
</comment>
<gene>
    <name evidence="16" type="primary">LOC112275165</name>
    <name evidence="15" type="ORF">PHYPA_027005</name>
</gene>
<dbReference type="SUPFAM" id="SSF101420">
    <property type="entry name" value="C-terminal domain of Ku80"/>
    <property type="match status" value="1"/>
</dbReference>
<dbReference type="CDD" id="cd00873">
    <property type="entry name" value="KU80"/>
    <property type="match status" value="1"/>
</dbReference>
<dbReference type="GO" id="GO:0006310">
    <property type="term" value="P:DNA recombination"/>
    <property type="evidence" value="ECO:0007669"/>
    <property type="project" value="UniProtKB-KW"/>
</dbReference>
<dbReference type="EnsemblPlants" id="Pp3c22_11100V3.2">
    <property type="protein sequence ID" value="Pp3c22_11100V3.2"/>
    <property type="gene ID" value="Pp3c22_11100"/>
</dbReference>
<evidence type="ECO:0000256" key="6">
    <source>
        <dbReference type="ARBA" id="ARBA00022806"/>
    </source>
</evidence>
<evidence type="ECO:0000256" key="12">
    <source>
        <dbReference type="PIRNR" id="PIRNR016570"/>
    </source>
</evidence>
<dbReference type="PANTHER" id="PTHR12604">
    <property type="entry name" value="KU AUTOANTIGEN DNA HELICASE"/>
    <property type="match status" value="1"/>
</dbReference>
<evidence type="ECO:0000256" key="1">
    <source>
        <dbReference type="ARBA" id="ARBA00004123"/>
    </source>
</evidence>
<dbReference type="Pfam" id="PF08785">
    <property type="entry name" value="Ku_PK_bind"/>
    <property type="match status" value="1"/>
</dbReference>
<evidence type="ECO:0000256" key="8">
    <source>
        <dbReference type="ARBA" id="ARBA00023125"/>
    </source>
</evidence>
<dbReference type="EnsemblPlants" id="Pp3c22_11100V3.1">
    <property type="protein sequence ID" value="Pp3c22_11100V3.1"/>
    <property type="gene ID" value="Pp3c22_11100"/>
</dbReference>
<dbReference type="InterPro" id="IPR005161">
    <property type="entry name" value="Ku_N"/>
</dbReference>
<dbReference type="Gene3D" id="1.10.1600.10">
    <property type="match status" value="1"/>
</dbReference>
<evidence type="ECO:0000256" key="3">
    <source>
        <dbReference type="ARBA" id="ARBA00022741"/>
    </source>
</evidence>
<reference evidence="15 17" key="1">
    <citation type="journal article" date="2008" name="Science">
        <title>The Physcomitrella genome reveals evolutionary insights into the conquest of land by plants.</title>
        <authorList>
            <person name="Rensing S."/>
            <person name="Lang D."/>
            <person name="Zimmer A."/>
            <person name="Terry A."/>
            <person name="Salamov A."/>
            <person name="Shapiro H."/>
            <person name="Nishiyama T."/>
            <person name="Perroud P.-F."/>
            <person name="Lindquist E."/>
            <person name="Kamisugi Y."/>
            <person name="Tanahashi T."/>
            <person name="Sakakibara K."/>
            <person name="Fujita T."/>
            <person name="Oishi K."/>
            <person name="Shin-I T."/>
            <person name="Kuroki Y."/>
            <person name="Toyoda A."/>
            <person name="Suzuki Y."/>
            <person name="Hashimoto A."/>
            <person name="Yamaguchi K."/>
            <person name="Sugano A."/>
            <person name="Kohara Y."/>
            <person name="Fujiyama A."/>
            <person name="Anterola A."/>
            <person name="Aoki S."/>
            <person name="Ashton N."/>
            <person name="Barbazuk W.B."/>
            <person name="Barker E."/>
            <person name="Bennetzen J."/>
            <person name="Bezanilla M."/>
            <person name="Blankenship R."/>
            <person name="Cho S.H."/>
            <person name="Dutcher S."/>
            <person name="Estelle M."/>
            <person name="Fawcett J.A."/>
            <person name="Gundlach H."/>
            <person name="Hanada K."/>
            <person name="Heyl A."/>
            <person name="Hicks K.A."/>
            <person name="Hugh J."/>
            <person name="Lohr M."/>
            <person name="Mayer K."/>
            <person name="Melkozernov A."/>
            <person name="Murata T."/>
            <person name="Nelson D."/>
            <person name="Pils B."/>
            <person name="Prigge M."/>
            <person name="Reiss B."/>
            <person name="Renner T."/>
            <person name="Rombauts S."/>
            <person name="Rushton P."/>
            <person name="Sanderfoot A."/>
            <person name="Schween G."/>
            <person name="Shiu S.-H."/>
            <person name="Stueber K."/>
            <person name="Theodoulou F.L."/>
            <person name="Tu H."/>
            <person name="Van de Peer Y."/>
            <person name="Verrier P.J."/>
            <person name="Waters E."/>
            <person name="Wood A."/>
            <person name="Yang L."/>
            <person name="Cove D."/>
            <person name="Cuming A."/>
            <person name="Hasebe M."/>
            <person name="Lucas S."/>
            <person name="Mishler D.B."/>
            <person name="Reski R."/>
            <person name="Grigoriev I."/>
            <person name="Quatrano R.S."/>
            <person name="Boore J.L."/>
        </authorList>
    </citation>
    <scope>NUCLEOTIDE SEQUENCE [LARGE SCALE GENOMIC DNA]</scope>
    <source>
        <strain evidence="16 17">cv. Gransden 2004</strain>
    </source>
</reference>
<dbReference type="KEGG" id="ppp:112275165"/>
<dbReference type="SMART" id="SM00559">
    <property type="entry name" value="Ku78"/>
    <property type="match status" value="1"/>
</dbReference>
<dbReference type="InterPro" id="IPR024193">
    <property type="entry name" value="Ku80"/>
</dbReference>
<dbReference type="STRING" id="3218.A0A2K1IN28"/>
<reference evidence="15 17" key="2">
    <citation type="journal article" date="2018" name="Plant J.">
        <title>The Physcomitrella patens chromosome-scale assembly reveals moss genome structure and evolution.</title>
        <authorList>
            <person name="Lang D."/>
            <person name="Ullrich K.K."/>
            <person name="Murat F."/>
            <person name="Fuchs J."/>
            <person name="Jenkins J."/>
            <person name="Haas F.B."/>
            <person name="Piednoel M."/>
            <person name="Gundlach H."/>
            <person name="Van Bel M."/>
            <person name="Meyberg R."/>
            <person name="Vives C."/>
            <person name="Morata J."/>
            <person name="Symeonidi A."/>
            <person name="Hiss M."/>
            <person name="Muchero W."/>
            <person name="Kamisugi Y."/>
            <person name="Saleh O."/>
            <person name="Blanc G."/>
            <person name="Decker E.L."/>
            <person name="van Gessel N."/>
            <person name="Grimwood J."/>
            <person name="Hayes R.D."/>
            <person name="Graham S.W."/>
            <person name="Gunter L.E."/>
            <person name="McDaniel S.F."/>
            <person name="Hoernstein S.N.W."/>
            <person name="Larsson A."/>
            <person name="Li F.W."/>
            <person name="Perroud P.F."/>
            <person name="Phillips J."/>
            <person name="Ranjan P."/>
            <person name="Rokshar D.S."/>
            <person name="Rothfels C.J."/>
            <person name="Schneider L."/>
            <person name="Shu S."/>
            <person name="Stevenson D.W."/>
            <person name="Thummler F."/>
            <person name="Tillich M."/>
            <person name="Villarreal Aguilar J.C."/>
            <person name="Widiez T."/>
            <person name="Wong G.K."/>
            <person name="Wymore A."/>
            <person name="Zhang Y."/>
            <person name="Zimmer A.D."/>
            <person name="Quatrano R.S."/>
            <person name="Mayer K.F.X."/>
            <person name="Goodstein D."/>
            <person name="Casacuberta J.M."/>
            <person name="Vandepoele K."/>
            <person name="Reski R."/>
            <person name="Cuming A.C."/>
            <person name="Tuskan G.A."/>
            <person name="Maumus F."/>
            <person name="Salse J."/>
            <person name="Schmutz J."/>
            <person name="Rensing S.A."/>
        </authorList>
    </citation>
    <scope>NUCLEOTIDE SEQUENCE [LARGE SCALE GENOMIC DNA]</scope>
    <source>
        <strain evidence="16 17">cv. Gransden 2004</strain>
    </source>
</reference>
<dbReference type="GO" id="GO:0006303">
    <property type="term" value="P:double-strand break repair via nonhomologous end joining"/>
    <property type="evidence" value="ECO:0000318"/>
    <property type="project" value="GO_Central"/>
</dbReference>
<dbReference type="InterPro" id="IPR036494">
    <property type="entry name" value="Ku_C_sf"/>
</dbReference>
<evidence type="ECO:0000256" key="4">
    <source>
        <dbReference type="ARBA" id="ARBA00022763"/>
    </source>
</evidence>
<dbReference type="InterPro" id="IPR006164">
    <property type="entry name" value="DNA_bd_Ku70/Ku80"/>
</dbReference>
<dbReference type="FunCoup" id="A0A2K1IN28">
    <property type="interactions" value="3709"/>
</dbReference>
<protein>
    <recommendedName>
        <fullName evidence="12">ATP-dependent DNA helicase 2 subunit KU80</fullName>
        <ecNumber evidence="12">3.6.4.12</ecNumber>
    </recommendedName>
</protein>
<dbReference type="InterPro" id="IPR036465">
    <property type="entry name" value="vWFA_dom_sf"/>
</dbReference>
<evidence type="ECO:0000256" key="5">
    <source>
        <dbReference type="ARBA" id="ARBA00022801"/>
    </source>
</evidence>
<evidence type="ECO:0000256" key="9">
    <source>
        <dbReference type="ARBA" id="ARBA00023172"/>
    </source>
</evidence>
<keyword evidence="8 12" id="KW-0238">DNA-binding</keyword>
<evidence type="ECO:0000256" key="11">
    <source>
        <dbReference type="ARBA" id="ARBA00023242"/>
    </source>
</evidence>
<accession>A0A2K1IN28</accession>
<dbReference type="Proteomes" id="UP000006727">
    <property type="component" value="Chromosome 22"/>
</dbReference>
<comment type="subcellular location">
    <subcellularLocation>
        <location evidence="1 12">Nucleus</location>
    </subcellularLocation>
</comment>
<dbReference type="SUPFAM" id="SSF53300">
    <property type="entry name" value="vWA-like"/>
    <property type="match status" value="1"/>
</dbReference>
<keyword evidence="10 12" id="KW-0234">DNA repair</keyword>
<dbReference type="FunFam" id="1.25.40.240:FF:000001">
    <property type="entry name" value="X-ray repair cross-complementing protein 5"/>
    <property type="match status" value="1"/>
</dbReference>
<evidence type="ECO:0000256" key="13">
    <source>
        <dbReference type="SAM" id="MobiDB-lite"/>
    </source>
</evidence>
<dbReference type="PaxDb" id="3218-PP1S121_27V6.1"/>
<reference evidence="16" key="3">
    <citation type="submission" date="2020-12" db="UniProtKB">
        <authorList>
            <consortium name="EnsemblPlants"/>
        </authorList>
    </citation>
    <scope>IDENTIFICATION</scope>
</reference>
<evidence type="ECO:0000313" key="15">
    <source>
        <dbReference type="EMBL" id="PNR30689.1"/>
    </source>
</evidence>
<dbReference type="AlphaFoldDB" id="A0A2K1IN28"/>
<dbReference type="Pfam" id="PF02735">
    <property type="entry name" value="Ku"/>
    <property type="match status" value="1"/>
</dbReference>
<dbReference type="FunFam" id="3.40.50.410:FF:000189">
    <property type="entry name" value="ATP-dependent DNA helicase 2 subunit KU80"/>
    <property type="match status" value="1"/>
</dbReference>
<dbReference type="GO" id="GO:0043564">
    <property type="term" value="C:Ku70:Ku80 complex"/>
    <property type="evidence" value="ECO:0000318"/>
    <property type="project" value="GO_Central"/>
</dbReference>
<dbReference type="Gramene" id="Pp3c22_11100V3.2">
    <property type="protein sequence ID" value="Pp3c22_11100V3.2"/>
    <property type="gene ID" value="Pp3c22_11100"/>
</dbReference>
<dbReference type="GO" id="GO:0000723">
    <property type="term" value="P:telomere maintenance"/>
    <property type="evidence" value="ECO:0000318"/>
    <property type="project" value="GO_Central"/>
</dbReference>
<dbReference type="PIRSF" id="PIRSF016570">
    <property type="entry name" value="Ku80"/>
    <property type="match status" value="1"/>
</dbReference>
<keyword evidence="11 12" id="KW-0539">Nucleus</keyword>
<keyword evidence="4 12" id="KW-0227">DNA damage</keyword>
<dbReference type="OrthoDB" id="30826at2759"/>
<dbReference type="GO" id="GO:0016787">
    <property type="term" value="F:hydrolase activity"/>
    <property type="evidence" value="ECO:0007669"/>
    <property type="project" value="UniProtKB-KW"/>
</dbReference>
<evidence type="ECO:0000256" key="7">
    <source>
        <dbReference type="ARBA" id="ARBA00022840"/>
    </source>
</evidence>
<organism evidence="15">
    <name type="scientific">Physcomitrium patens</name>
    <name type="common">Spreading-leaved earth moss</name>
    <name type="synonym">Physcomitrella patens</name>
    <dbReference type="NCBI Taxonomy" id="3218"/>
    <lineage>
        <taxon>Eukaryota</taxon>
        <taxon>Viridiplantae</taxon>
        <taxon>Streptophyta</taxon>
        <taxon>Embryophyta</taxon>
        <taxon>Bryophyta</taxon>
        <taxon>Bryophytina</taxon>
        <taxon>Bryopsida</taxon>
        <taxon>Funariidae</taxon>
        <taxon>Funariales</taxon>
        <taxon>Funariaceae</taxon>
        <taxon>Physcomitrium</taxon>
    </lineage>
</organism>
<evidence type="ECO:0000313" key="17">
    <source>
        <dbReference type="Proteomes" id="UP000006727"/>
    </source>
</evidence>
<dbReference type="PANTHER" id="PTHR12604:SF4">
    <property type="entry name" value="X-RAY REPAIR CROSS-COMPLEMENTING PROTEIN 5"/>
    <property type="match status" value="1"/>
</dbReference>
<keyword evidence="3 12" id="KW-0547">Nucleotide-binding</keyword>
<feature type="compositionally biased region" description="Basic and acidic residues" evidence="13">
    <location>
        <begin position="260"/>
        <end position="275"/>
    </location>
</feature>
<dbReference type="EMBL" id="ABEU02000022">
    <property type="protein sequence ID" value="PNR30689.1"/>
    <property type="molecule type" value="Genomic_DNA"/>
</dbReference>
<dbReference type="InterPro" id="IPR014893">
    <property type="entry name" value="Ku_PK_bind"/>
</dbReference>
<keyword evidence="7 12" id="KW-0067">ATP-binding</keyword>
<dbReference type="GO" id="GO:0003684">
    <property type="term" value="F:damaged DNA binding"/>
    <property type="evidence" value="ECO:0007669"/>
    <property type="project" value="InterPro"/>
</dbReference>
<evidence type="ECO:0000256" key="2">
    <source>
        <dbReference type="ARBA" id="ARBA00007726"/>
    </source>
</evidence>
<evidence type="ECO:0000313" key="16">
    <source>
        <dbReference type="EnsemblPlants" id="Pp3c22_11100V3.1"/>
    </source>
</evidence>
<feature type="region of interest" description="Disordered" evidence="13">
    <location>
        <begin position="247"/>
        <end position="285"/>
    </location>
</feature>
<proteinExistence type="inferred from homology"/>
<evidence type="ECO:0000259" key="14">
    <source>
        <dbReference type="SMART" id="SM00559"/>
    </source>
</evidence>
<keyword evidence="5 12" id="KW-0378">Hydrolase</keyword>
<dbReference type="GeneID" id="112275165"/>
<dbReference type="Gene3D" id="2.40.290.10">
    <property type="match status" value="1"/>
</dbReference>
<dbReference type="Gene3D" id="3.40.50.410">
    <property type="entry name" value="von Willebrand factor, type A domain"/>
    <property type="match status" value="1"/>
</dbReference>
<dbReference type="FunFam" id="2.40.290.10:FF:000006">
    <property type="entry name" value="ATP-dependent DNA helicase 2 subunit KU80"/>
    <property type="match status" value="1"/>
</dbReference>
<keyword evidence="9 12" id="KW-0233">DNA recombination</keyword>
<comment type="catalytic activity">
    <reaction evidence="12">
        <text>ATP + H2O = ADP + phosphate + H(+)</text>
        <dbReference type="Rhea" id="RHEA:13065"/>
        <dbReference type="ChEBI" id="CHEBI:15377"/>
        <dbReference type="ChEBI" id="CHEBI:15378"/>
        <dbReference type="ChEBI" id="CHEBI:30616"/>
        <dbReference type="ChEBI" id="CHEBI:43474"/>
        <dbReference type="ChEBI" id="CHEBI:456216"/>
        <dbReference type="EC" id="3.6.4.12"/>
    </reaction>
</comment>
<dbReference type="InterPro" id="IPR016194">
    <property type="entry name" value="SPOC-like_C_dom_sf"/>
</dbReference>
<sequence length="715" mass="80426">MARSKETLMLLLDVGPSMHPYLADVSKCMTTLIHRKLMLSKNDEVGVVYFGTTETDNELNKEMEGYHNIVVVEPIAVVSQDLAHRLENIPCGFGSSDFLDVIVVGCDMLMKKLGENKKGNKRLCLVTDAASPVREPSEGTVEDQVRNIAERMGEQGIKLDVVVVRVGQNFLINSTGQHQNDVLLDLFKLHTQAEIGIARTATSMLGIIRPRAVSPTTLYRGDFELTPDLRIKVWVYKKTSQEKLPTLKKYSNEAPASDSHATREVKIDTEYKSSDNPDVSVPPEQRTKAYKYGKNFIPISSSMEDSLKFKPEKGVKLKGFVKRSDIPRHYFLKESSIFLPEPGHQKSIVAVSALARAMKEHDYAAVVRCVWRQGQTNVVMGILLPFVSAQENVADGFYFNVIPFLDDMREFRFTSFSSMPESLQPSCEQQEAAYNLVRMLDLSPSEDEELLQPEQTINPVLQRFYYFLHLRSLNPEAKVPPLDESLRCIVEPDLLRLDENQYAINQFSQQLTLTPNIQENGKKSFWKGERRDGNVLQIKDEPAFMDVDMKNPGSVSFNSLASRKVEEIGSANPVADFEALMARRDSPEWVGKAIQGMKKMIYDLLDSAYNGNTYEKALACLISLRLGCVIQEEPLEFNFFLRDLKTKGSTIRLQDFWQQVMGKKITLISKDEAPDSNVGAAEAASFLTSEKLIAKKEEPADEIDEMEALLGGAMS</sequence>
<dbReference type="Gene3D" id="1.25.40.240">
    <property type="entry name" value="Ku, C-terminal domain"/>
    <property type="match status" value="1"/>
</dbReference>
<comment type="similarity">
    <text evidence="2 12">Belongs to the ku80 family.</text>
</comment>
<dbReference type="GO" id="GO:0003678">
    <property type="term" value="F:DNA helicase activity"/>
    <property type="evidence" value="ECO:0007669"/>
    <property type="project" value="UniProtKB-EC"/>
</dbReference>
<name>A0A2K1IN28_PHYPA</name>
<dbReference type="Gramene" id="Pp3c22_11100V3.1">
    <property type="protein sequence ID" value="Pp3c22_11100V3.1"/>
    <property type="gene ID" value="Pp3c22_11100"/>
</dbReference>
<dbReference type="GO" id="GO:0005524">
    <property type="term" value="F:ATP binding"/>
    <property type="evidence" value="ECO:0007669"/>
    <property type="project" value="UniProtKB-UniRule"/>
</dbReference>
<dbReference type="SUPFAM" id="SSF100939">
    <property type="entry name" value="SPOC domain-like"/>
    <property type="match status" value="1"/>
</dbReference>
<evidence type="ECO:0000256" key="10">
    <source>
        <dbReference type="ARBA" id="ARBA00023204"/>
    </source>
</evidence>
<keyword evidence="17" id="KW-1185">Reference proteome</keyword>
<dbReference type="Pfam" id="PF03731">
    <property type="entry name" value="Ku_N"/>
    <property type="match status" value="1"/>
</dbReference>
<dbReference type="EC" id="3.6.4.12" evidence="12"/>
<feature type="domain" description="Ku" evidence="14">
    <location>
        <begin position="278"/>
        <end position="419"/>
    </location>
</feature>
<keyword evidence="6 12" id="KW-0347">Helicase</keyword>
<dbReference type="RefSeq" id="XP_024361040.1">
    <property type="nucleotide sequence ID" value="XM_024505272.2"/>
</dbReference>
<dbReference type="GO" id="GO:0042162">
    <property type="term" value="F:telomeric DNA binding"/>
    <property type="evidence" value="ECO:0000318"/>
    <property type="project" value="GO_Central"/>
</dbReference>